<gene>
    <name evidence="1" type="ORF">F2Q68_00000002</name>
</gene>
<accession>A0A8S9J6T1</accession>
<protein>
    <submittedName>
        <fullName evidence="1">Uncharacterized protein</fullName>
    </submittedName>
</protein>
<reference evidence="1" key="1">
    <citation type="submission" date="2019-12" db="EMBL/GenBank/DDBJ databases">
        <title>Genome sequencing and annotation of Brassica cretica.</title>
        <authorList>
            <person name="Studholme D.J."/>
            <person name="Sarris P.F."/>
        </authorList>
    </citation>
    <scope>NUCLEOTIDE SEQUENCE</scope>
    <source>
        <strain evidence="1">PFS-001/15</strain>
        <tissue evidence="1">Leaf</tissue>
    </source>
</reference>
<proteinExistence type="predicted"/>
<dbReference type="EMBL" id="QGKW02001660">
    <property type="protein sequence ID" value="KAF2577609.1"/>
    <property type="molecule type" value="Genomic_DNA"/>
</dbReference>
<sequence>MFRVALHYICPYQVIEISIGDFGAFRDGLEAKRGDSREGDALIKCPSGIRKSQRSFGPSRSRCQR</sequence>
<dbReference type="Proteomes" id="UP000712281">
    <property type="component" value="Unassembled WGS sequence"/>
</dbReference>
<dbReference type="AlphaFoldDB" id="A0A8S9J6T1"/>
<comment type="caution">
    <text evidence="1">The sequence shown here is derived from an EMBL/GenBank/DDBJ whole genome shotgun (WGS) entry which is preliminary data.</text>
</comment>
<evidence type="ECO:0000313" key="2">
    <source>
        <dbReference type="Proteomes" id="UP000712281"/>
    </source>
</evidence>
<name>A0A8S9J6T1_BRACR</name>
<organism evidence="1 2">
    <name type="scientific">Brassica cretica</name>
    <name type="common">Mustard</name>
    <dbReference type="NCBI Taxonomy" id="69181"/>
    <lineage>
        <taxon>Eukaryota</taxon>
        <taxon>Viridiplantae</taxon>
        <taxon>Streptophyta</taxon>
        <taxon>Embryophyta</taxon>
        <taxon>Tracheophyta</taxon>
        <taxon>Spermatophyta</taxon>
        <taxon>Magnoliopsida</taxon>
        <taxon>eudicotyledons</taxon>
        <taxon>Gunneridae</taxon>
        <taxon>Pentapetalae</taxon>
        <taxon>rosids</taxon>
        <taxon>malvids</taxon>
        <taxon>Brassicales</taxon>
        <taxon>Brassicaceae</taxon>
        <taxon>Brassiceae</taxon>
        <taxon>Brassica</taxon>
    </lineage>
</organism>
<evidence type="ECO:0000313" key="1">
    <source>
        <dbReference type="EMBL" id="KAF2577609.1"/>
    </source>
</evidence>